<dbReference type="AlphaFoldDB" id="A0AA88AHK1"/>
<accession>A0AA88AHK1</accession>
<comment type="caution">
    <text evidence="1">The sequence shown here is derived from an EMBL/GenBank/DDBJ whole genome shotgun (WGS) entry which is preliminary data.</text>
</comment>
<reference evidence="1" key="1">
    <citation type="submission" date="2023-07" db="EMBL/GenBank/DDBJ databases">
        <title>draft genome sequence of fig (Ficus carica).</title>
        <authorList>
            <person name="Takahashi T."/>
            <person name="Nishimura K."/>
        </authorList>
    </citation>
    <scope>NUCLEOTIDE SEQUENCE</scope>
</reference>
<protein>
    <submittedName>
        <fullName evidence="1">Uncharacterized protein</fullName>
    </submittedName>
</protein>
<keyword evidence="2" id="KW-1185">Reference proteome</keyword>
<sequence>MTVVCVFMKYNSLWDSASRYVGGEMKGIMVPLTATYVGLIELVRSVIGLSGQEKTIVMKYVVEPGMPLVRTQSDADVCFYIQPKKNDVHVLSKFSINIDVLDESVAEAMFVSTMFNCCYQI</sequence>
<evidence type="ECO:0000313" key="2">
    <source>
        <dbReference type="Proteomes" id="UP001187192"/>
    </source>
</evidence>
<evidence type="ECO:0000313" key="1">
    <source>
        <dbReference type="EMBL" id="GMN52340.1"/>
    </source>
</evidence>
<proteinExistence type="predicted"/>
<dbReference type="Proteomes" id="UP001187192">
    <property type="component" value="Unassembled WGS sequence"/>
</dbReference>
<dbReference type="EMBL" id="BTGU01000041">
    <property type="protein sequence ID" value="GMN52340.1"/>
    <property type="molecule type" value="Genomic_DNA"/>
</dbReference>
<gene>
    <name evidence="1" type="ORF">TIFTF001_021485</name>
</gene>
<organism evidence="1 2">
    <name type="scientific">Ficus carica</name>
    <name type="common">Common fig</name>
    <dbReference type="NCBI Taxonomy" id="3494"/>
    <lineage>
        <taxon>Eukaryota</taxon>
        <taxon>Viridiplantae</taxon>
        <taxon>Streptophyta</taxon>
        <taxon>Embryophyta</taxon>
        <taxon>Tracheophyta</taxon>
        <taxon>Spermatophyta</taxon>
        <taxon>Magnoliopsida</taxon>
        <taxon>eudicotyledons</taxon>
        <taxon>Gunneridae</taxon>
        <taxon>Pentapetalae</taxon>
        <taxon>rosids</taxon>
        <taxon>fabids</taxon>
        <taxon>Rosales</taxon>
        <taxon>Moraceae</taxon>
        <taxon>Ficeae</taxon>
        <taxon>Ficus</taxon>
    </lineage>
</organism>
<name>A0AA88AHK1_FICCA</name>